<feature type="compositionally biased region" description="Polar residues" evidence="1">
    <location>
        <begin position="82"/>
        <end position="97"/>
    </location>
</feature>
<evidence type="ECO:0000313" key="2">
    <source>
        <dbReference type="EMBL" id="KAG0718497.1"/>
    </source>
</evidence>
<dbReference type="AlphaFoldDB" id="A0A8J4Y1R9"/>
<keyword evidence="3" id="KW-1185">Reference proteome</keyword>
<organism evidence="2 3">
    <name type="scientific">Chionoecetes opilio</name>
    <name type="common">Atlantic snow crab</name>
    <name type="synonym">Cancer opilio</name>
    <dbReference type="NCBI Taxonomy" id="41210"/>
    <lineage>
        <taxon>Eukaryota</taxon>
        <taxon>Metazoa</taxon>
        <taxon>Ecdysozoa</taxon>
        <taxon>Arthropoda</taxon>
        <taxon>Crustacea</taxon>
        <taxon>Multicrustacea</taxon>
        <taxon>Malacostraca</taxon>
        <taxon>Eumalacostraca</taxon>
        <taxon>Eucarida</taxon>
        <taxon>Decapoda</taxon>
        <taxon>Pleocyemata</taxon>
        <taxon>Brachyura</taxon>
        <taxon>Eubrachyura</taxon>
        <taxon>Majoidea</taxon>
        <taxon>Majidae</taxon>
        <taxon>Chionoecetes</taxon>
    </lineage>
</organism>
<name>A0A8J4Y1R9_CHIOP</name>
<comment type="caution">
    <text evidence="2">The sequence shown here is derived from an EMBL/GenBank/DDBJ whole genome shotgun (WGS) entry which is preliminary data.</text>
</comment>
<protein>
    <submittedName>
        <fullName evidence="2">Uncharacterized protein</fullName>
    </submittedName>
</protein>
<proteinExistence type="predicted"/>
<dbReference type="EMBL" id="JACEEZ010015978">
    <property type="protein sequence ID" value="KAG0718497.1"/>
    <property type="molecule type" value="Genomic_DNA"/>
</dbReference>
<gene>
    <name evidence="2" type="ORF">GWK47_052342</name>
</gene>
<evidence type="ECO:0000256" key="1">
    <source>
        <dbReference type="SAM" id="MobiDB-lite"/>
    </source>
</evidence>
<evidence type="ECO:0000313" key="3">
    <source>
        <dbReference type="Proteomes" id="UP000770661"/>
    </source>
</evidence>
<accession>A0A8J4Y1R9</accession>
<dbReference type="Proteomes" id="UP000770661">
    <property type="component" value="Unassembled WGS sequence"/>
</dbReference>
<sequence>MKFKEVSILDKLWISANSKIPVISVKALDAFTPDFQLLTSTLNKLFLLAPADHLKADQEIVFCLSRKNCVCVCQKFGPRISQVSKGETSPSANTEDVQPSGPIAFGTQFLGCERDSTSHVPRQLTQLRELLN</sequence>
<reference evidence="2" key="1">
    <citation type="submission" date="2020-07" db="EMBL/GenBank/DDBJ databases">
        <title>The High-quality genome of the commercially important snow crab, Chionoecetes opilio.</title>
        <authorList>
            <person name="Jeong J.-H."/>
            <person name="Ryu S."/>
        </authorList>
    </citation>
    <scope>NUCLEOTIDE SEQUENCE</scope>
    <source>
        <strain evidence="2">MADBK_172401_WGS</strain>
        <tissue evidence="2">Digestive gland</tissue>
    </source>
</reference>
<feature type="region of interest" description="Disordered" evidence="1">
    <location>
        <begin position="82"/>
        <end position="102"/>
    </location>
</feature>